<keyword evidence="1" id="KW-0812">Transmembrane</keyword>
<proteinExistence type="predicted"/>
<sequence>MQQTQYNNVLALRKLPKDGEFNRFRRRKWVWMMAVIDAVLAIMVMGRFFHYVSNDARISNTPPESELKDRITLLWTWFAILGAYVCQLLMAIALIISTQMNDTDIALGNCQLYVYGCHALNIYTFVETVIVVYDIFRGTFFQGMAILVTVLVTGKILFRTAMVFAVKLFMKDLGRPSCTCSHNRANANHTAVAVDVDESNLLSRQSWPSR</sequence>
<dbReference type="EMBL" id="LNIX01000001">
    <property type="protein sequence ID" value="OXA63237.1"/>
    <property type="molecule type" value="Genomic_DNA"/>
</dbReference>
<feature type="transmembrane region" description="Helical" evidence="1">
    <location>
        <begin position="112"/>
        <end position="133"/>
    </location>
</feature>
<evidence type="ECO:0000313" key="2">
    <source>
        <dbReference type="EMBL" id="OXA63237.1"/>
    </source>
</evidence>
<evidence type="ECO:0000313" key="3">
    <source>
        <dbReference type="Proteomes" id="UP000198287"/>
    </source>
</evidence>
<keyword evidence="3" id="KW-1185">Reference proteome</keyword>
<gene>
    <name evidence="2" type="ORF">Fcan01_02577</name>
</gene>
<keyword evidence="1" id="KW-1133">Transmembrane helix</keyword>
<organism evidence="2 3">
    <name type="scientific">Folsomia candida</name>
    <name type="common">Springtail</name>
    <dbReference type="NCBI Taxonomy" id="158441"/>
    <lineage>
        <taxon>Eukaryota</taxon>
        <taxon>Metazoa</taxon>
        <taxon>Ecdysozoa</taxon>
        <taxon>Arthropoda</taxon>
        <taxon>Hexapoda</taxon>
        <taxon>Collembola</taxon>
        <taxon>Entomobryomorpha</taxon>
        <taxon>Isotomoidea</taxon>
        <taxon>Isotomidae</taxon>
        <taxon>Proisotominae</taxon>
        <taxon>Folsomia</taxon>
    </lineage>
</organism>
<dbReference type="Proteomes" id="UP000198287">
    <property type="component" value="Unassembled WGS sequence"/>
</dbReference>
<feature type="transmembrane region" description="Helical" evidence="1">
    <location>
        <begin position="72"/>
        <end position="96"/>
    </location>
</feature>
<reference evidence="2 3" key="1">
    <citation type="submission" date="2015-12" db="EMBL/GenBank/DDBJ databases">
        <title>The genome of Folsomia candida.</title>
        <authorList>
            <person name="Faddeeva A."/>
            <person name="Derks M.F."/>
            <person name="Anvar Y."/>
            <person name="Smit S."/>
            <person name="Van Straalen N."/>
            <person name="Roelofs D."/>
        </authorList>
    </citation>
    <scope>NUCLEOTIDE SEQUENCE [LARGE SCALE GENOMIC DNA]</scope>
    <source>
        <strain evidence="2 3">VU population</strain>
        <tissue evidence="2">Whole body</tissue>
    </source>
</reference>
<protein>
    <submittedName>
        <fullName evidence="2">Uncharacterized protein</fullName>
    </submittedName>
</protein>
<keyword evidence="1" id="KW-0472">Membrane</keyword>
<accession>A0A226F1C9</accession>
<feature type="transmembrane region" description="Helical" evidence="1">
    <location>
        <begin position="139"/>
        <end position="158"/>
    </location>
</feature>
<feature type="transmembrane region" description="Helical" evidence="1">
    <location>
        <begin position="29"/>
        <end position="52"/>
    </location>
</feature>
<name>A0A226F1C9_FOLCA</name>
<comment type="caution">
    <text evidence="2">The sequence shown here is derived from an EMBL/GenBank/DDBJ whole genome shotgun (WGS) entry which is preliminary data.</text>
</comment>
<evidence type="ECO:0000256" key="1">
    <source>
        <dbReference type="SAM" id="Phobius"/>
    </source>
</evidence>
<dbReference type="AlphaFoldDB" id="A0A226F1C9"/>